<dbReference type="RefSeq" id="WP_286131385.1">
    <property type="nucleotide sequence ID" value="NZ_BIMW01000127.1"/>
</dbReference>
<reference evidence="1 2" key="1">
    <citation type="journal article" date="2019" name="J Genomics">
        <title>The Draft Genome of a Hydrogen-producing Cyanobacterium, Arthrospira platensis NIES-46.</title>
        <authorList>
            <person name="Suzuki S."/>
            <person name="Yamaguchi H."/>
            <person name="Kawachi M."/>
        </authorList>
    </citation>
    <scope>NUCLEOTIDE SEQUENCE [LARGE SCALE GENOMIC DNA]</scope>
    <source>
        <strain evidence="1 2">NIES-46</strain>
    </source>
</reference>
<evidence type="ECO:0000313" key="2">
    <source>
        <dbReference type="Proteomes" id="UP000326169"/>
    </source>
</evidence>
<organism evidence="1 2">
    <name type="scientific">Limnospira platensis NIES-46</name>
    <dbReference type="NCBI Taxonomy" id="1236695"/>
    <lineage>
        <taxon>Bacteria</taxon>
        <taxon>Bacillati</taxon>
        <taxon>Cyanobacteriota</taxon>
        <taxon>Cyanophyceae</taxon>
        <taxon>Oscillatoriophycideae</taxon>
        <taxon>Oscillatoriales</taxon>
        <taxon>Sirenicapillariaceae</taxon>
        <taxon>Limnospira</taxon>
    </lineage>
</organism>
<dbReference type="EMBL" id="BIMW01000127">
    <property type="protein sequence ID" value="GCE95339.1"/>
    <property type="molecule type" value="Genomic_DNA"/>
</dbReference>
<name>A0A5M3TCX9_LIMPL</name>
<accession>A0A5M3TCX9</accession>
<gene>
    <name evidence="1" type="ORF">NIES46_34020</name>
</gene>
<evidence type="ECO:0000313" key="1">
    <source>
        <dbReference type="EMBL" id="GCE95339.1"/>
    </source>
</evidence>
<sequence>MLGDRSVGFPEGKIVDTAPQELDLKLNELLPAIPTQTPHH</sequence>
<keyword evidence="2" id="KW-1185">Reference proteome</keyword>
<protein>
    <submittedName>
        <fullName evidence="1">Uncharacterized protein</fullName>
    </submittedName>
</protein>
<proteinExistence type="predicted"/>
<dbReference type="Proteomes" id="UP000326169">
    <property type="component" value="Unassembled WGS sequence"/>
</dbReference>
<dbReference type="GeneID" id="301686114"/>
<comment type="caution">
    <text evidence="1">The sequence shown here is derived from an EMBL/GenBank/DDBJ whole genome shotgun (WGS) entry which is preliminary data.</text>
</comment>